<dbReference type="VEuPathDB" id="VectorBase:GBRI021488"/>
<keyword evidence="2" id="KW-1185">Reference proteome</keyword>
<dbReference type="PANTHER" id="PTHR10174">
    <property type="entry name" value="ALPHA-TOCOPHEROL TRANSFER PROTEIN-RELATED"/>
    <property type="match status" value="1"/>
</dbReference>
<dbReference type="AlphaFoldDB" id="A0A1A9WIX7"/>
<organism evidence="1 2">
    <name type="scientific">Glossina brevipalpis</name>
    <dbReference type="NCBI Taxonomy" id="37001"/>
    <lineage>
        <taxon>Eukaryota</taxon>
        <taxon>Metazoa</taxon>
        <taxon>Ecdysozoa</taxon>
        <taxon>Arthropoda</taxon>
        <taxon>Hexapoda</taxon>
        <taxon>Insecta</taxon>
        <taxon>Pterygota</taxon>
        <taxon>Neoptera</taxon>
        <taxon>Endopterygota</taxon>
        <taxon>Diptera</taxon>
        <taxon>Brachycera</taxon>
        <taxon>Muscomorpha</taxon>
        <taxon>Hippoboscoidea</taxon>
        <taxon>Glossinidae</taxon>
        <taxon>Glossina</taxon>
    </lineage>
</organism>
<reference evidence="2" key="1">
    <citation type="submission" date="2014-03" db="EMBL/GenBank/DDBJ databases">
        <authorList>
            <person name="Aksoy S."/>
            <person name="Warren W."/>
            <person name="Wilson R.K."/>
        </authorList>
    </citation>
    <scope>NUCLEOTIDE SEQUENCE [LARGE SCALE GENOMIC DNA]</scope>
    <source>
        <strain evidence="2">IAEA</strain>
    </source>
</reference>
<dbReference type="InterPro" id="IPR036273">
    <property type="entry name" value="CRAL/TRIO_N_dom_sf"/>
</dbReference>
<dbReference type="GO" id="GO:1902936">
    <property type="term" value="F:phosphatidylinositol bisphosphate binding"/>
    <property type="evidence" value="ECO:0007669"/>
    <property type="project" value="TreeGrafter"/>
</dbReference>
<evidence type="ECO:0000313" key="1">
    <source>
        <dbReference type="EnsemblMetazoa" id="GBRI021488-PA"/>
    </source>
</evidence>
<accession>A0A1A9WIX7</accession>
<dbReference type="GO" id="GO:0016020">
    <property type="term" value="C:membrane"/>
    <property type="evidence" value="ECO:0007669"/>
    <property type="project" value="TreeGrafter"/>
</dbReference>
<name>A0A1A9WIX7_9MUSC</name>
<dbReference type="EnsemblMetazoa" id="GBRI021488-RA">
    <property type="protein sequence ID" value="GBRI021488-PA"/>
    <property type="gene ID" value="GBRI021488"/>
</dbReference>
<reference evidence="1" key="2">
    <citation type="submission" date="2020-05" db="UniProtKB">
        <authorList>
            <consortium name="EnsemblMetazoa"/>
        </authorList>
    </citation>
    <scope>IDENTIFICATION</scope>
    <source>
        <strain evidence="1">IAEA</strain>
    </source>
</reference>
<dbReference type="STRING" id="37001.A0A1A9WIX7"/>
<dbReference type="Proteomes" id="UP000091820">
    <property type="component" value="Unassembled WGS sequence"/>
</dbReference>
<evidence type="ECO:0000313" key="2">
    <source>
        <dbReference type="Proteomes" id="UP000091820"/>
    </source>
</evidence>
<dbReference type="SUPFAM" id="SSF46938">
    <property type="entry name" value="CRAL/TRIO N-terminal domain"/>
    <property type="match status" value="1"/>
</dbReference>
<protein>
    <submittedName>
        <fullName evidence="1">Uncharacterized protein</fullName>
    </submittedName>
</protein>
<proteinExistence type="predicted"/>
<sequence>MLINFDLAEQYVRFPKIKVEDVQKILAWIHGQPHMPRLSEGEVLLFYFACKCSTEITKQVIDKNFTCRTHIKELFSNLNVKSPEMQHLINLAALVPLPKLTPEGYRVFLFRLLDTDPSNFDLAGLVKV</sequence>
<dbReference type="PANTHER" id="PTHR10174:SF213">
    <property type="entry name" value="CRAL-TRIO DOMAIN-CONTAINING PROTEIN"/>
    <property type="match status" value="1"/>
</dbReference>